<dbReference type="Pfam" id="PF02104">
    <property type="entry name" value="SURF1"/>
    <property type="match status" value="1"/>
</dbReference>
<evidence type="ECO:0000256" key="4">
    <source>
        <dbReference type="ARBA" id="ARBA00022989"/>
    </source>
</evidence>
<gene>
    <name evidence="7" type="ORF">CYJ76_00950</name>
</gene>
<evidence type="ECO:0000256" key="5">
    <source>
        <dbReference type="ARBA" id="ARBA00023136"/>
    </source>
</evidence>
<keyword evidence="6" id="KW-1003">Cell membrane</keyword>
<keyword evidence="8" id="KW-1185">Reference proteome</keyword>
<comment type="similarity">
    <text evidence="2 6">Belongs to the SURF1 family.</text>
</comment>
<keyword evidence="3" id="KW-0812">Transmembrane</keyword>
<proteinExistence type="inferred from homology"/>
<dbReference type="EMBL" id="PKIZ01000001">
    <property type="protein sequence ID" value="PKZ42843.1"/>
    <property type="molecule type" value="Genomic_DNA"/>
</dbReference>
<evidence type="ECO:0000313" key="8">
    <source>
        <dbReference type="Proteomes" id="UP000234206"/>
    </source>
</evidence>
<organism evidence="7 8">
    <name type="scientific">Kytococcus schroeteri</name>
    <dbReference type="NCBI Taxonomy" id="138300"/>
    <lineage>
        <taxon>Bacteria</taxon>
        <taxon>Bacillati</taxon>
        <taxon>Actinomycetota</taxon>
        <taxon>Actinomycetes</taxon>
        <taxon>Micrococcales</taxon>
        <taxon>Kytococcaceae</taxon>
        <taxon>Kytococcus</taxon>
    </lineage>
</organism>
<reference evidence="7 8" key="1">
    <citation type="submission" date="2017-12" db="EMBL/GenBank/DDBJ databases">
        <title>Phylogenetic diversity of female urinary microbiome.</title>
        <authorList>
            <person name="Thomas-White K."/>
            <person name="Wolfe A.J."/>
        </authorList>
    </citation>
    <scope>NUCLEOTIDE SEQUENCE [LARGE SCALE GENOMIC DNA]</scope>
    <source>
        <strain evidence="7 8">UMB1298</strain>
    </source>
</reference>
<accession>A0A2I1PDZ1</accession>
<comment type="subcellular location">
    <subcellularLocation>
        <location evidence="6">Cell membrane</location>
        <topology evidence="6">Multi-pass membrane protein</topology>
    </subcellularLocation>
    <subcellularLocation>
        <location evidence="1">Membrane</location>
    </subcellularLocation>
</comment>
<evidence type="ECO:0000256" key="1">
    <source>
        <dbReference type="ARBA" id="ARBA00004370"/>
    </source>
</evidence>
<evidence type="ECO:0000256" key="2">
    <source>
        <dbReference type="ARBA" id="ARBA00007165"/>
    </source>
</evidence>
<dbReference type="Proteomes" id="UP000234206">
    <property type="component" value="Unassembled WGS sequence"/>
</dbReference>
<keyword evidence="5" id="KW-0472">Membrane</keyword>
<comment type="caution">
    <text evidence="7">The sequence shown here is derived from an EMBL/GenBank/DDBJ whole genome shotgun (WGS) entry which is preliminary data.</text>
</comment>
<dbReference type="InterPro" id="IPR045214">
    <property type="entry name" value="Surf1/Surf4"/>
</dbReference>
<dbReference type="GO" id="GO:0005886">
    <property type="term" value="C:plasma membrane"/>
    <property type="evidence" value="ECO:0007669"/>
    <property type="project" value="UniProtKB-SubCell"/>
</dbReference>
<dbReference type="PROSITE" id="PS50895">
    <property type="entry name" value="SURF1"/>
    <property type="match status" value="1"/>
</dbReference>
<dbReference type="CDD" id="cd06662">
    <property type="entry name" value="SURF1"/>
    <property type="match status" value="1"/>
</dbReference>
<evidence type="ECO:0000313" key="7">
    <source>
        <dbReference type="EMBL" id="PKZ42843.1"/>
    </source>
</evidence>
<dbReference type="AlphaFoldDB" id="A0A2I1PDZ1"/>
<evidence type="ECO:0000256" key="6">
    <source>
        <dbReference type="RuleBase" id="RU363076"/>
    </source>
</evidence>
<dbReference type="OrthoDB" id="9807214at2"/>
<evidence type="ECO:0000256" key="3">
    <source>
        <dbReference type="ARBA" id="ARBA00022692"/>
    </source>
</evidence>
<keyword evidence="4" id="KW-1133">Transmembrane helix</keyword>
<dbReference type="InterPro" id="IPR002994">
    <property type="entry name" value="Surf1/Shy1"/>
</dbReference>
<name>A0A2I1PDZ1_9MICO</name>
<protein>
    <recommendedName>
        <fullName evidence="6">SURF1-like protein</fullName>
    </recommendedName>
</protein>
<dbReference type="PANTHER" id="PTHR23427:SF2">
    <property type="entry name" value="SURFEIT LOCUS PROTEIN 1"/>
    <property type="match status" value="1"/>
</dbReference>
<dbReference type="PANTHER" id="PTHR23427">
    <property type="entry name" value="SURFEIT LOCUS PROTEIN"/>
    <property type="match status" value="1"/>
</dbReference>
<sequence length="273" mass="31411">MMRDWLRMALRPKWIALLLVALLVCGVFVRLGLWQWHRHEHKQAAVHRIETHRDAAPRPYTELVRPDGSYEYDDEWTPVRLTGHYLPEKQTLVRNRPHFGTASKSTYGYEVLVPFQPDEGPAVVVNRGWVANANDAQTLPEVPAPPKGTTELVAWLRPSEPARDRDLPAGQVDMVNTDEVERSTGVQLADPFLLLKEDGSSQRPEPLDPPETDLGPHQAYAYQWWLATLFPVGLWVFSVRNAVFTELSPEEQRRRRAERAARRKTRIWDEEDG</sequence>